<dbReference type="Proteomes" id="UP000232883">
    <property type="component" value="Chromosome"/>
</dbReference>
<accession>A0A2K8Z1Y6</accession>
<reference evidence="2 3" key="1">
    <citation type="submission" date="2017-11" db="EMBL/GenBank/DDBJ databases">
        <title>Taxonomic description and genome sequences of Spirosoma HA7 sp. nov., isolated from pollen microhabitat of Corylus avellana.</title>
        <authorList>
            <person name="Ambika Manirajan B."/>
            <person name="Suarez C."/>
            <person name="Ratering S."/>
            <person name="Geissler-Plaum R."/>
            <person name="Cardinale M."/>
            <person name="Sylvia S."/>
        </authorList>
    </citation>
    <scope>NUCLEOTIDE SEQUENCE [LARGE SCALE GENOMIC DNA]</scope>
    <source>
        <strain evidence="2 3">HA7</strain>
    </source>
</reference>
<protein>
    <submittedName>
        <fullName evidence="2">Circadian clock protein KaiB</fullName>
    </submittedName>
</protein>
<dbReference type="SUPFAM" id="SSF52833">
    <property type="entry name" value="Thioredoxin-like"/>
    <property type="match status" value="1"/>
</dbReference>
<dbReference type="InterPro" id="IPR036249">
    <property type="entry name" value="Thioredoxin-like_sf"/>
</dbReference>
<proteinExistence type="predicted"/>
<evidence type="ECO:0000259" key="1">
    <source>
        <dbReference type="SMART" id="SM01248"/>
    </source>
</evidence>
<name>A0A2K8Z1Y6_9BACT</name>
<dbReference type="AlphaFoldDB" id="A0A2K8Z1Y6"/>
<dbReference type="InterPro" id="IPR011649">
    <property type="entry name" value="KaiB_domain"/>
</dbReference>
<evidence type="ECO:0000313" key="3">
    <source>
        <dbReference type="Proteomes" id="UP000232883"/>
    </source>
</evidence>
<dbReference type="PANTHER" id="PTHR41709:SF2">
    <property type="entry name" value="CIRCADIAN CLOCK PROTEIN KAIB2"/>
    <property type="match status" value="1"/>
</dbReference>
<dbReference type="CDD" id="cd02978">
    <property type="entry name" value="KaiB_like"/>
    <property type="match status" value="1"/>
</dbReference>
<feature type="domain" description="KaiB" evidence="1">
    <location>
        <begin position="22"/>
        <end position="103"/>
    </location>
</feature>
<dbReference type="GO" id="GO:0048511">
    <property type="term" value="P:rhythmic process"/>
    <property type="evidence" value="ECO:0007669"/>
    <property type="project" value="InterPro"/>
</dbReference>
<dbReference type="RefSeq" id="WP_100989963.1">
    <property type="nucleotide sequence ID" value="NZ_CP025096.1"/>
</dbReference>
<dbReference type="PANTHER" id="PTHR41709">
    <property type="entry name" value="KAIB-LIKE PROTEIN 1"/>
    <property type="match status" value="1"/>
</dbReference>
<organism evidence="2 3">
    <name type="scientific">Spirosoma pollinicola</name>
    <dbReference type="NCBI Taxonomy" id="2057025"/>
    <lineage>
        <taxon>Bacteria</taxon>
        <taxon>Pseudomonadati</taxon>
        <taxon>Bacteroidota</taxon>
        <taxon>Cytophagia</taxon>
        <taxon>Cytophagales</taxon>
        <taxon>Cytophagaceae</taxon>
        <taxon>Spirosoma</taxon>
    </lineage>
</organism>
<keyword evidence="3" id="KW-1185">Reference proteome</keyword>
<dbReference type="OrthoDB" id="5458519at2"/>
<dbReference type="SMART" id="SM01248">
    <property type="entry name" value="KaiB"/>
    <property type="match status" value="1"/>
</dbReference>
<gene>
    <name evidence="2" type="ORF">CWM47_19955</name>
</gene>
<dbReference type="EMBL" id="CP025096">
    <property type="protein sequence ID" value="AUD03896.1"/>
    <property type="molecule type" value="Genomic_DNA"/>
</dbReference>
<dbReference type="Gene3D" id="3.40.30.10">
    <property type="entry name" value="Glutaredoxin"/>
    <property type="match status" value="1"/>
</dbReference>
<dbReference type="KEGG" id="spir:CWM47_19955"/>
<dbReference type="InterPro" id="IPR039022">
    <property type="entry name" value="KaiB-like"/>
</dbReference>
<dbReference type="Pfam" id="PF07689">
    <property type="entry name" value="KaiB"/>
    <property type="match status" value="1"/>
</dbReference>
<sequence>MKEPSRSEEFHPDGQGQHYVLHLFVTGASLNSIRAIANLKHICEQYLPGQFDLEIIDVHQQKELAEREQLIALPLLIKRFPLPERRFIGDLSNTQKVLNGLGVTSLD</sequence>
<evidence type="ECO:0000313" key="2">
    <source>
        <dbReference type="EMBL" id="AUD03896.1"/>
    </source>
</evidence>